<keyword evidence="1" id="KW-0812">Transmembrane</keyword>
<keyword evidence="1" id="KW-0472">Membrane</keyword>
<dbReference type="PANTHER" id="PTHR12271">
    <property type="entry name" value="POLY A POLYMERASE CID PAP -RELATED"/>
    <property type="match status" value="1"/>
</dbReference>
<organism evidence="3 4">
    <name type="scientific">Plectus sambesii</name>
    <dbReference type="NCBI Taxonomy" id="2011161"/>
    <lineage>
        <taxon>Eukaryota</taxon>
        <taxon>Metazoa</taxon>
        <taxon>Ecdysozoa</taxon>
        <taxon>Nematoda</taxon>
        <taxon>Chromadorea</taxon>
        <taxon>Plectida</taxon>
        <taxon>Plectina</taxon>
        <taxon>Plectoidea</taxon>
        <taxon>Plectidae</taxon>
        <taxon>Plectus</taxon>
    </lineage>
</organism>
<feature type="domain" description="Poly(A) RNA polymerase mitochondrial-like central palm" evidence="2">
    <location>
        <begin position="19"/>
        <end position="120"/>
    </location>
</feature>
<proteinExistence type="predicted"/>
<dbReference type="GO" id="GO:1990817">
    <property type="term" value="F:poly(A) RNA polymerase activity"/>
    <property type="evidence" value="ECO:0007669"/>
    <property type="project" value="TreeGrafter"/>
</dbReference>
<reference evidence="4" key="1">
    <citation type="submission" date="2022-11" db="UniProtKB">
        <authorList>
            <consortium name="WormBaseParasite"/>
        </authorList>
    </citation>
    <scope>IDENTIFICATION</scope>
</reference>
<dbReference type="SUPFAM" id="SSF81301">
    <property type="entry name" value="Nucleotidyltransferase"/>
    <property type="match status" value="1"/>
</dbReference>
<evidence type="ECO:0000313" key="3">
    <source>
        <dbReference type="Proteomes" id="UP000887566"/>
    </source>
</evidence>
<dbReference type="WBParaSite" id="PSAMB.scaffold15083size3131.g36359.t1">
    <property type="protein sequence ID" value="PSAMB.scaffold15083size3131.g36359.t1"/>
    <property type="gene ID" value="PSAMB.scaffold15083size3131.g36359"/>
</dbReference>
<dbReference type="Proteomes" id="UP000887566">
    <property type="component" value="Unplaced"/>
</dbReference>
<keyword evidence="3" id="KW-1185">Reference proteome</keyword>
<dbReference type="PANTHER" id="PTHR12271:SF40">
    <property type="entry name" value="POLY(A) RNA POLYMERASE GLD2"/>
    <property type="match status" value="1"/>
</dbReference>
<evidence type="ECO:0000256" key="1">
    <source>
        <dbReference type="SAM" id="Phobius"/>
    </source>
</evidence>
<accession>A0A914V4I4</accession>
<evidence type="ECO:0000259" key="2">
    <source>
        <dbReference type="Pfam" id="PF22600"/>
    </source>
</evidence>
<dbReference type="Pfam" id="PF22600">
    <property type="entry name" value="MTPAP-like_central"/>
    <property type="match status" value="1"/>
</dbReference>
<name>A0A914V4I4_9BILA</name>
<dbReference type="InterPro" id="IPR054708">
    <property type="entry name" value="MTPAP-like_central"/>
</dbReference>
<dbReference type="InterPro" id="IPR043519">
    <property type="entry name" value="NT_sf"/>
</dbReference>
<sequence length="136" mass="15425">PAPLPLHGEEYQVSKMDVLSEQIWHYHMSLTQSEALLNRKLQLRDLLYFTICPVFPLCGLYIVGSSLNGFGNNSSDMDLCLMITNKDLDQRTDAVVVLNMIMAALNGTAWIKEQHLIPAKRNKQKHERKSNRAGSK</sequence>
<dbReference type="Gene3D" id="3.30.460.10">
    <property type="entry name" value="Beta Polymerase, domain 2"/>
    <property type="match status" value="1"/>
</dbReference>
<dbReference type="AlphaFoldDB" id="A0A914V4I4"/>
<protein>
    <submittedName>
        <fullName evidence="4">Polymerase nucleotidyl transferase domain-containing protein</fullName>
    </submittedName>
</protein>
<keyword evidence="1" id="KW-1133">Transmembrane helix</keyword>
<feature type="transmembrane region" description="Helical" evidence="1">
    <location>
        <begin position="46"/>
        <end position="64"/>
    </location>
</feature>
<dbReference type="GO" id="GO:0031123">
    <property type="term" value="P:RNA 3'-end processing"/>
    <property type="evidence" value="ECO:0007669"/>
    <property type="project" value="TreeGrafter"/>
</dbReference>
<evidence type="ECO:0000313" key="4">
    <source>
        <dbReference type="WBParaSite" id="PSAMB.scaffold15083size3131.g36359.t1"/>
    </source>
</evidence>